<name>A0ABR2ZHS0_9AGAR</name>
<dbReference type="Pfam" id="PF01753">
    <property type="entry name" value="zf-MYND"/>
    <property type="match status" value="1"/>
</dbReference>
<evidence type="ECO:0000256" key="2">
    <source>
        <dbReference type="ARBA" id="ARBA00022771"/>
    </source>
</evidence>
<evidence type="ECO:0000256" key="4">
    <source>
        <dbReference type="PROSITE-ProRule" id="PRU00134"/>
    </source>
</evidence>
<dbReference type="SUPFAM" id="SSF144232">
    <property type="entry name" value="HIT/MYND zinc finger-like"/>
    <property type="match status" value="1"/>
</dbReference>
<keyword evidence="2 4" id="KW-0863">Zinc-finger</keyword>
<evidence type="ECO:0000256" key="1">
    <source>
        <dbReference type="ARBA" id="ARBA00022723"/>
    </source>
</evidence>
<dbReference type="EMBL" id="JBBXMP010000173">
    <property type="protein sequence ID" value="KAL0060519.1"/>
    <property type="molecule type" value="Genomic_DNA"/>
</dbReference>
<accession>A0ABR2ZHS0</accession>
<evidence type="ECO:0000256" key="3">
    <source>
        <dbReference type="ARBA" id="ARBA00022833"/>
    </source>
</evidence>
<comment type="caution">
    <text evidence="6">The sequence shown here is derived from an EMBL/GenBank/DDBJ whole genome shotgun (WGS) entry which is preliminary data.</text>
</comment>
<feature type="domain" description="MYND-type" evidence="5">
    <location>
        <begin position="20"/>
        <end position="57"/>
    </location>
</feature>
<keyword evidence="3" id="KW-0862">Zinc</keyword>
<gene>
    <name evidence="6" type="ORF">AAF712_012709</name>
</gene>
<proteinExistence type="predicted"/>
<sequence>MDGYGPSVPFYISKGLEKGCQVCHQSTNLQRCSSCKVVFYCNRDHQVSDHPEHKTVCNKIKKSQAKLDAEETTLRNHPGDFMTPANPFETNVGHFWGIHDTRDYMRARSALLHELLKINTRQAVQSALDHILDMLRLCRSDNIGVRSIAPALYLRLGRDHDCYDFCKWWATCDPDGRYDWGNMELPYLSTKDADVFEPVNPFLKRFPDLAHTVSIALLKIRLLIDLQTLARIERETSTRVPNEIIRKINADAVGTIIASRQDILEREDQGPYIKELEKQVKQLYEAVKKANKHFWPAMLKPGSNLTVRPQYISGGAMSEMQVQLQYNYNSWVETPGAIGVIEELEKGN</sequence>
<evidence type="ECO:0000313" key="6">
    <source>
        <dbReference type="EMBL" id="KAL0060519.1"/>
    </source>
</evidence>
<organism evidence="6 7">
    <name type="scientific">Marasmius tenuissimus</name>
    <dbReference type="NCBI Taxonomy" id="585030"/>
    <lineage>
        <taxon>Eukaryota</taxon>
        <taxon>Fungi</taxon>
        <taxon>Dikarya</taxon>
        <taxon>Basidiomycota</taxon>
        <taxon>Agaricomycotina</taxon>
        <taxon>Agaricomycetes</taxon>
        <taxon>Agaricomycetidae</taxon>
        <taxon>Agaricales</taxon>
        <taxon>Marasmiineae</taxon>
        <taxon>Marasmiaceae</taxon>
        <taxon>Marasmius</taxon>
    </lineage>
</organism>
<protein>
    <recommendedName>
        <fullName evidence="5">MYND-type domain-containing protein</fullName>
    </recommendedName>
</protein>
<dbReference type="InterPro" id="IPR002893">
    <property type="entry name" value="Znf_MYND"/>
</dbReference>
<evidence type="ECO:0000313" key="7">
    <source>
        <dbReference type="Proteomes" id="UP001437256"/>
    </source>
</evidence>
<dbReference type="PROSITE" id="PS01360">
    <property type="entry name" value="ZF_MYND_1"/>
    <property type="match status" value="1"/>
</dbReference>
<keyword evidence="1" id="KW-0479">Metal-binding</keyword>
<dbReference type="PROSITE" id="PS50865">
    <property type="entry name" value="ZF_MYND_2"/>
    <property type="match status" value="1"/>
</dbReference>
<dbReference type="Proteomes" id="UP001437256">
    <property type="component" value="Unassembled WGS sequence"/>
</dbReference>
<evidence type="ECO:0000259" key="5">
    <source>
        <dbReference type="PROSITE" id="PS50865"/>
    </source>
</evidence>
<keyword evidence="7" id="KW-1185">Reference proteome</keyword>
<dbReference type="Gene3D" id="6.10.140.2220">
    <property type="match status" value="1"/>
</dbReference>
<reference evidence="6 7" key="1">
    <citation type="submission" date="2024-05" db="EMBL/GenBank/DDBJ databases">
        <title>A draft genome resource for the thread blight pathogen Marasmius tenuissimus strain MS-2.</title>
        <authorList>
            <person name="Yulfo-Soto G.E."/>
            <person name="Baruah I.K."/>
            <person name="Amoako-Attah I."/>
            <person name="Bukari Y."/>
            <person name="Meinhardt L.W."/>
            <person name="Bailey B.A."/>
            <person name="Cohen S.P."/>
        </authorList>
    </citation>
    <scope>NUCLEOTIDE SEQUENCE [LARGE SCALE GENOMIC DNA]</scope>
    <source>
        <strain evidence="6 7">MS-2</strain>
    </source>
</reference>